<accession>A0A942A449</accession>
<reference evidence="2" key="1">
    <citation type="journal article" date="2021" name="ISME J.">
        <title>Fine-scale metabolic discontinuity in a stratified prokaryote microbiome of a Red Sea deep halocline.</title>
        <authorList>
            <person name="Michoud G."/>
            <person name="Ngugi D.K."/>
            <person name="Barozzi A."/>
            <person name="Merlino G."/>
            <person name="Calleja M.L."/>
            <person name="Delgado-Huertas A."/>
            <person name="Moran X.A.G."/>
            <person name="Daffonchio D."/>
        </authorList>
    </citation>
    <scope>NUCLEOTIDE SEQUENCE</scope>
    <source>
        <strain evidence="2">SuakinDeep_MAG55_1</strain>
    </source>
</reference>
<dbReference type="AlphaFoldDB" id="A0A942A449"/>
<keyword evidence="1" id="KW-0472">Membrane</keyword>
<proteinExistence type="predicted"/>
<evidence type="ECO:0000313" key="3">
    <source>
        <dbReference type="Proteomes" id="UP000722750"/>
    </source>
</evidence>
<keyword evidence="1" id="KW-0812">Transmembrane</keyword>
<comment type="caution">
    <text evidence="2">The sequence shown here is derived from an EMBL/GenBank/DDBJ whole genome shotgun (WGS) entry which is preliminary data.</text>
</comment>
<feature type="transmembrane region" description="Helical" evidence="1">
    <location>
        <begin position="20"/>
        <end position="45"/>
    </location>
</feature>
<evidence type="ECO:0000256" key="1">
    <source>
        <dbReference type="SAM" id="Phobius"/>
    </source>
</evidence>
<keyword evidence="1" id="KW-1133">Transmembrane helix</keyword>
<evidence type="ECO:0000313" key="2">
    <source>
        <dbReference type="EMBL" id="MBS1257597.1"/>
    </source>
</evidence>
<dbReference type="Proteomes" id="UP000722750">
    <property type="component" value="Unassembled WGS sequence"/>
</dbReference>
<feature type="transmembrane region" description="Helical" evidence="1">
    <location>
        <begin position="65"/>
        <end position="88"/>
    </location>
</feature>
<gene>
    <name evidence="2" type="ORF">MAG551_00641</name>
</gene>
<name>A0A942A449_9BACT</name>
<organism evidence="2 3">
    <name type="scientific">Candidatus Scalindua arabica</name>
    <dbReference type="NCBI Taxonomy" id="1127984"/>
    <lineage>
        <taxon>Bacteria</taxon>
        <taxon>Pseudomonadati</taxon>
        <taxon>Planctomycetota</taxon>
        <taxon>Candidatus Brocadiia</taxon>
        <taxon>Candidatus Brocadiales</taxon>
        <taxon>Candidatus Scalinduaceae</taxon>
        <taxon>Candidatus Scalindua</taxon>
    </lineage>
</organism>
<protein>
    <submittedName>
        <fullName evidence="2">Uncharacterized protein</fullName>
    </submittedName>
</protein>
<sequence>MSWILFEAISIDYKGRGVFLLVFICGASLCVVDELMQGILPGHFYMPHRTSSYNGSSPSDQVVTAHLWILCPLIILIIMHGLVLFAVAKGLAFL</sequence>
<dbReference type="EMBL" id="JAANXD010000027">
    <property type="protein sequence ID" value="MBS1257597.1"/>
    <property type="molecule type" value="Genomic_DNA"/>
</dbReference>